<name>A0A9D4H6W1_DREPO</name>
<reference evidence="1" key="1">
    <citation type="journal article" date="2019" name="bioRxiv">
        <title>The Genome of the Zebra Mussel, Dreissena polymorpha: A Resource for Invasive Species Research.</title>
        <authorList>
            <person name="McCartney M.A."/>
            <person name="Auch B."/>
            <person name="Kono T."/>
            <person name="Mallez S."/>
            <person name="Zhang Y."/>
            <person name="Obille A."/>
            <person name="Becker A."/>
            <person name="Abrahante J.E."/>
            <person name="Garbe J."/>
            <person name="Badalamenti J.P."/>
            <person name="Herman A."/>
            <person name="Mangelson H."/>
            <person name="Liachko I."/>
            <person name="Sullivan S."/>
            <person name="Sone E.D."/>
            <person name="Koren S."/>
            <person name="Silverstein K.A.T."/>
            <person name="Beckman K.B."/>
            <person name="Gohl D.M."/>
        </authorList>
    </citation>
    <scope>NUCLEOTIDE SEQUENCE</scope>
    <source>
        <strain evidence="1">Duluth1</strain>
        <tissue evidence="1">Whole animal</tissue>
    </source>
</reference>
<dbReference type="EMBL" id="JAIWYP010000005">
    <property type="protein sequence ID" value="KAH3826397.1"/>
    <property type="molecule type" value="Genomic_DNA"/>
</dbReference>
<reference evidence="1" key="2">
    <citation type="submission" date="2020-11" db="EMBL/GenBank/DDBJ databases">
        <authorList>
            <person name="McCartney M.A."/>
            <person name="Auch B."/>
            <person name="Kono T."/>
            <person name="Mallez S."/>
            <person name="Becker A."/>
            <person name="Gohl D.M."/>
            <person name="Silverstein K.A.T."/>
            <person name="Koren S."/>
            <person name="Bechman K.B."/>
            <person name="Herman A."/>
            <person name="Abrahante J.E."/>
            <person name="Garbe J."/>
        </authorList>
    </citation>
    <scope>NUCLEOTIDE SEQUENCE</scope>
    <source>
        <strain evidence="1">Duluth1</strain>
        <tissue evidence="1">Whole animal</tissue>
    </source>
</reference>
<evidence type="ECO:0000313" key="1">
    <source>
        <dbReference type="EMBL" id="KAH3826397.1"/>
    </source>
</evidence>
<comment type="caution">
    <text evidence="1">The sequence shown here is derived from an EMBL/GenBank/DDBJ whole genome shotgun (WGS) entry which is preliminary data.</text>
</comment>
<keyword evidence="2" id="KW-1185">Reference proteome</keyword>
<evidence type="ECO:0000313" key="2">
    <source>
        <dbReference type="Proteomes" id="UP000828390"/>
    </source>
</evidence>
<proteinExistence type="predicted"/>
<gene>
    <name evidence="1" type="ORF">DPMN_128301</name>
</gene>
<accession>A0A9D4H6W1</accession>
<organism evidence="1 2">
    <name type="scientific">Dreissena polymorpha</name>
    <name type="common">Zebra mussel</name>
    <name type="synonym">Mytilus polymorpha</name>
    <dbReference type="NCBI Taxonomy" id="45954"/>
    <lineage>
        <taxon>Eukaryota</taxon>
        <taxon>Metazoa</taxon>
        <taxon>Spiralia</taxon>
        <taxon>Lophotrochozoa</taxon>
        <taxon>Mollusca</taxon>
        <taxon>Bivalvia</taxon>
        <taxon>Autobranchia</taxon>
        <taxon>Heteroconchia</taxon>
        <taxon>Euheterodonta</taxon>
        <taxon>Imparidentia</taxon>
        <taxon>Neoheterodontei</taxon>
        <taxon>Myida</taxon>
        <taxon>Dreissenoidea</taxon>
        <taxon>Dreissenidae</taxon>
        <taxon>Dreissena</taxon>
    </lineage>
</organism>
<dbReference type="AlphaFoldDB" id="A0A9D4H6W1"/>
<protein>
    <submittedName>
        <fullName evidence="1">Uncharacterized protein</fullName>
    </submittedName>
</protein>
<dbReference type="Proteomes" id="UP000828390">
    <property type="component" value="Unassembled WGS sequence"/>
</dbReference>
<sequence>MARDPTMFLPCSQQIQDRVLSLHSDHGWPEIQPCSYRAVCRYRTVFSPSTVTLARDPTMFLPCSQQIQDCVLSLHIDQSQRSHHVLTVQSADTGLCSLLPQ</sequence>